<name>A0A1I5NRW8_9BACT</name>
<dbReference type="RefSeq" id="WP_092911927.1">
    <property type="nucleotide sequence ID" value="NZ_FOXB01000011.1"/>
</dbReference>
<evidence type="ECO:0000313" key="2">
    <source>
        <dbReference type="EMBL" id="SFP23971.1"/>
    </source>
</evidence>
<evidence type="ECO:0000259" key="1">
    <source>
        <dbReference type="Pfam" id="PF04492"/>
    </source>
</evidence>
<dbReference type="STRING" id="223786.SAMN05216234_11170"/>
<feature type="domain" description="Bacteriophage lambda Replication protein O N-terminal" evidence="1">
    <location>
        <begin position="8"/>
        <end position="89"/>
    </location>
</feature>
<organism evidence="2 3">
    <name type="scientific">Hydrogenimonas thermophila</name>
    <dbReference type="NCBI Taxonomy" id="223786"/>
    <lineage>
        <taxon>Bacteria</taxon>
        <taxon>Pseudomonadati</taxon>
        <taxon>Campylobacterota</taxon>
        <taxon>Epsilonproteobacteria</taxon>
        <taxon>Campylobacterales</taxon>
        <taxon>Hydrogenimonadaceae</taxon>
        <taxon>Hydrogenimonas</taxon>
    </lineage>
</organism>
<keyword evidence="3" id="KW-1185">Reference proteome</keyword>
<dbReference type="Proteomes" id="UP000199227">
    <property type="component" value="Unassembled WGS sequence"/>
</dbReference>
<accession>A0A1I5NRW8</accession>
<dbReference type="SUPFAM" id="SSF46785">
    <property type="entry name" value="Winged helix' DNA-binding domain"/>
    <property type="match status" value="1"/>
</dbReference>
<proteinExistence type="predicted"/>
<dbReference type="Gene3D" id="1.10.10.10">
    <property type="entry name" value="Winged helix-like DNA-binding domain superfamily/Winged helix DNA-binding domain"/>
    <property type="match status" value="1"/>
</dbReference>
<dbReference type="InterPro" id="IPR006497">
    <property type="entry name" value="Phage_lambda_VrpO_N"/>
</dbReference>
<dbReference type="EMBL" id="FOXB01000011">
    <property type="protein sequence ID" value="SFP23971.1"/>
    <property type="molecule type" value="Genomic_DNA"/>
</dbReference>
<dbReference type="AlphaFoldDB" id="A0A1I5NRW8"/>
<dbReference type="GO" id="GO:0006260">
    <property type="term" value="P:DNA replication"/>
    <property type="evidence" value="ECO:0007669"/>
    <property type="project" value="InterPro"/>
</dbReference>
<reference evidence="2 3" key="1">
    <citation type="submission" date="2016-10" db="EMBL/GenBank/DDBJ databases">
        <authorList>
            <person name="de Groot N.N."/>
        </authorList>
    </citation>
    <scope>NUCLEOTIDE SEQUENCE [LARGE SCALE GENOMIC DNA]</scope>
    <source>
        <strain evidence="2 3">EP1-55-1</strain>
    </source>
</reference>
<protein>
    <submittedName>
        <fullName evidence="2">Phage replication protein O</fullName>
    </submittedName>
</protein>
<sequence>MQDNYITFVEIVKSLYDLLEQKKISDSEFTILMILLKKTILFKKRSDAISISQWMDESGMSKAKVVKILKSIEEKKLIKVQRRKSKIGMDITSVYSIALNNKKLLQGVSKLNTQNLGVSGVSKLNTGVSKLNTQLIDRTYDEEYARAYVMENFDEFISYLIGENEKRDPKFRVENLQAYKRNIKAKIESEDFLTVDNCKKFMQLKKGKYE</sequence>
<dbReference type="Pfam" id="PF04492">
    <property type="entry name" value="Phage_rep_O"/>
    <property type="match status" value="1"/>
</dbReference>
<dbReference type="InterPro" id="IPR036390">
    <property type="entry name" value="WH_DNA-bd_sf"/>
</dbReference>
<gene>
    <name evidence="2" type="ORF">SAMN05216234_11170</name>
</gene>
<evidence type="ECO:0000313" key="3">
    <source>
        <dbReference type="Proteomes" id="UP000199227"/>
    </source>
</evidence>
<dbReference type="InterPro" id="IPR036388">
    <property type="entry name" value="WH-like_DNA-bd_sf"/>
</dbReference>